<dbReference type="Gene3D" id="3.40.630.30">
    <property type="match status" value="1"/>
</dbReference>
<gene>
    <name evidence="2" type="ORF">FKR81_08830</name>
</gene>
<reference evidence="2 3" key="1">
    <citation type="submission" date="2019-07" db="EMBL/GenBank/DDBJ databases">
        <title>Lentzea xizangensis sp. nov., isolated from Qinghai-Tibetan Plateau Soils.</title>
        <authorList>
            <person name="Huang J."/>
        </authorList>
    </citation>
    <scope>NUCLEOTIDE SEQUENCE [LARGE SCALE GENOMIC DNA]</scope>
    <source>
        <strain evidence="2 3">FXJ1.1311</strain>
    </source>
</reference>
<dbReference type="InterPro" id="IPR000182">
    <property type="entry name" value="GNAT_dom"/>
</dbReference>
<feature type="domain" description="N-acetyltransferase" evidence="1">
    <location>
        <begin position="146"/>
        <end position="292"/>
    </location>
</feature>
<dbReference type="GO" id="GO:0016747">
    <property type="term" value="F:acyltransferase activity, transferring groups other than amino-acyl groups"/>
    <property type="evidence" value="ECO:0007669"/>
    <property type="project" value="InterPro"/>
</dbReference>
<dbReference type="Proteomes" id="UP000316639">
    <property type="component" value="Unassembled WGS sequence"/>
</dbReference>
<evidence type="ECO:0000313" key="3">
    <source>
        <dbReference type="Proteomes" id="UP000316639"/>
    </source>
</evidence>
<evidence type="ECO:0000313" key="2">
    <source>
        <dbReference type="EMBL" id="TWP52432.1"/>
    </source>
</evidence>
<proteinExistence type="predicted"/>
<sequence length="292" mass="32798">MTDLVIRPASADEFSSLPDPGLVGFALRGPFDPSDYRPEWLWVAVRDGTVVARAAWWAGPDNDEPQALDWFDFTDHDAAVRLLKAAPWRPEFQFLLPVDWRERPDALAAANARIEAATAAGYTPLVERYRYTWTAECGLPERPDRLVYRTGPSDDEVLDAFRRVHVGTLDAHARRTFEESGPDAAARESIDYLEWMPSPREWWRLAYTPSGDLVGLTMPCHHYSSAVIGYIGVVPEQRGHGYAYDLLAEATHVLAELGHERIVGATDVSNVPMARNFARAGYPVSYRRLDLT</sequence>
<accession>A0A563EY02</accession>
<keyword evidence="2" id="KW-0808">Transferase</keyword>
<evidence type="ECO:0000259" key="1">
    <source>
        <dbReference type="PROSITE" id="PS51186"/>
    </source>
</evidence>
<name>A0A563EY02_9PSEU</name>
<dbReference type="AlphaFoldDB" id="A0A563EY02"/>
<dbReference type="EMBL" id="VOBR01000005">
    <property type="protein sequence ID" value="TWP52432.1"/>
    <property type="molecule type" value="Genomic_DNA"/>
</dbReference>
<dbReference type="InterPro" id="IPR016181">
    <property type="entry name" value="Acyl_CoA_acyltransferase"/>
</dbReference>
<dbReference type="PROSITE" id="PS51186">
    <property type="entry name" value="GNAT"/>
    <property type="match status" value="1"/>
</dbReference>
<protein>
    <submittedName>
        <fullName evidence="2">GNAT family N-acetyltransferase</fullName>
    </submittedName>
</protein>
<dbReference type="RefSeq" id="WP_146350488.1">
    <property type="nucleotide sequence ID" value="NZ_VOBR01000005.1"/>
</dbReference>
<dbReference type="Pfam" id="PF00583">
    <property type="entry name" value="Acetyltransf_1"/>
    <property type="match status" value="1"/>
</dbReference>
<dbReference type="CDD" id="cd04301">
    <property type="entry name" value="NAT_SF"/>
    <property type="match status" value="1"/>
</dbReference>
<dbReference type="OrthoDB" id="7942268at2"/>
<comment type="caution">
    <text evidence="2">The sequence shown here is derived from an EMBL/GenBank/DDBJ whole genome shotgun (WGS) entry which is preliminary data.</text>
</comment>
<organism evidence="2 3">
    <name type="scientific">Lentzea tibetensis</name>
    <dbReference type="NCBI Taxonomy" id="2591470"/>
    <lineage>
        <taxon>Bacteria</taxon>
        <taxon>Bacillati</taxon>
        <taxon>Actinomycetota</taxon>
        <taxon>Actinomycetes</taxon>
        <taxon>Pseudonocardiales</taxon>
        <taxon>Pseudonocardiaceae</taxon>
        <taxon>Lentzea</taxon>
    </lineage>
</organism>
<dbReference type="SUPFAM" id="SSF55729">
    <property type="entry name" value="Acyl-CoA N-acyltransferases (Nat)"/>
    <property type="match status" value="1"/>
</dbReference>
<keyword evidence="3" id="KW-1185">Reference proteome</keyword>